<organism evidence="2 3">
    <name type="scientific">Oryza meyeriana var. granulata</name>
    <dbReference type="NCBI Taxonomy" id="110450"/>
    <lineage>
        <taxon>Eukaryota</taxon>
        <taxon>Viridiplantae</taxon>
        <taxon>Streptophyta</taxon>
        <taxon>Embryophyta</taxon>
        <taxon>Tracheophyta</taxon>
        <taxon>Spermatophyta</taxon>
        <taxon>Magnoliopsida</taxon>
        <taxon>Liliopsida</taxon>
        <taxon>Poales</taxon>
        <taxon>Poaceae</taxon>
        <taxon>BOP clade</taxon>
        <taxon>Oryzoideae</taxon>
        <taxon>Oryzeae</taxon>
        <taxon>Oryzinae</taxon>
        <taxon>Oryza</taxon>
        <taxon>Oryza meyeriana</taxon>
    </lineage>
</organism>
<proteinExistence type="predicted"/>
<protein>
    <submittedName>
        <fullName evidence="2">Uncharacterized protein</fullName>
    </submittedName>
</protein>
<dbReference type="AlphaFoldDB" id="A0A6G1DSA5"/>
<accession>A0A6G1DSA5</accession>
<name>A0A6G1DSA5_9ORYZ</name>
<gene>
    <name evidence="2" type="ORF">E2562_033064</name>
</gene>
<feature type="region of interest" description="Disordered" evidence="1">
    <location>
        <begin position="53"/>
        <end position="75"/>
    </location>
</feature>
<dbReference type="EMBL" id="SPHZ02000006">
    <property type="protein sequence ID" value="KAF0914984.1"/>
    <property type="molecule type" value="Genomic_DNA"/>
</dbReference>
<comment type="caution">
    <text evidence="2">The sequence shown here is derived from an EMBL/GenBank/DDBJ whole genome shotgun (WGS) entry which is preliminary data.</text>
</comment>
<reference evidence="2 3" key="1">
    <citation type="submission" date="2019-11" db="EMBL/GenBank/DDBJ databases">
        <title>Whole genome sequence of Oryza granulata.</title>
        <authorList>
            <person name="Li W."/>
        </authorList>
    </citation>
    <scope>NUCLEOTIDE SEQUENCE [LARGE SCALE GENOMIC DNA]</scope>
    <source>
        <strain evidence="3">cv. Menghai</strain>
        <tissue evidence="2">Leaf</tissue>
    </source>
</reference>
<feature type="region of interest" description="Disordered" evidence="1">
    <location>
        <begin position="1"/>
        <end position="21"/>
    </location>
</feature>
<feature type="compositionally biased region" description="Low complexity" evidence="1">
    <location>
        <begin position="10"/>
        <end position="21"/>
    </location>
</feature>
<dbReference type="Proteomes" id="UP000479710">
    <property type="component" value="Unassembled WGS sequence"/>
</dbReference>
<keyword evidence="3" id="KW-1185">Reference proteome</keyword>
<evidence type="ECO:0000313" key="3">
    <source>
        <dbReference type="Proteomes" id="UP000479710"/>
    </source>
</evidence>
<evidence type="ECO:0000256" key="1">
    <source>
        <dbReference type="SAM" id="MobiDB-lite"/>
    </source>
</evidence>
<sequence>MLQPPWGRETSPATAFGPAAPATRSVDCFVLCWRRYCNILQFPSIVSAASNVKGPGETHVGIGRPQVLPGNQTAPDGDEIQSALRCAVYPSRMPTFSSAVRAGPPQVHASACLVDS</sequence>
<evidence type="ECO:0000313" key="2">
    <source>
        <dbReference type="EMBL" id="KAF0914984.1"/>
    </source>
</evidence>